<feature type="transmembrane region" description="Helical" evidence="1">
    <location>
        <begin position="76"/>
        <end position="101"/>
    </location>
</feature>
<keyword evidence="1" id="KW-0812">Transmembrane</keyword>
<evidence type="ECO:0000256" key="1">
    <source>
        <dbReference type="SAM" id="Phobius"/>
    </source>
</evidence>
<geneLocation type="chloroplast" evidence="2"/>
<accession>A0A060A8F6</accession>
<dbReference type="AlphaFoldDB" id="A0A060A8F6"/>
<feature type="transmembrane region" description="Helical" evidence="1">
    <location>
        <begin position="33"/>
        <end position="55"/>
    </location>
</feature>
<keyword evidence="2" id="KW-0934">Plastid</keyword>
<sequence length="104" mass="11790">MIHSDSIPNSVVKMVSGDDTWGDIPWESSSMPSLSFCLILYSLCRILLMLLWIHVVNNTGFNLDDIMISTISTLNLVIKLSFIAYYGFITMNYLLVVPFFLTFA</sequence>
<keyword evidence="1" id="KW-1133">Transmembrane helix</keyword>
<gene>
    <name evidence="2" type="primary">orf01</name>
</gene>
<dbReference type="EMBL" id="KJ569775">
    <property type="protein sequence ID" value="AIA61100.1"/>
    <property type="molecule type" value="Genomic_DNA"/>
</dbReference>
<protein>
    <submittedName>
        <fullName evidence="2">Uncharacterized protein</fullName>
    </submittedName>
</protein>
<proteinExistence type="predicted"/>
<keyword evidence="2" id="KW-0150">Chloroplast</keyword>
<name>A0A060A8F6_9RHOD</name>
<evidence type="ECO:0000313" key="2">
    <source>
        <dbReference type="EMBL" id="AIA61100.1"/>
    </source>
</evidence>
<organism evidence="2">
    <name type="scientific">Cyanidiaceae sp. MX-AZ01</name>
    <dbReference type="NCBI Taxonomy" id="1503164"/>
    <lineage>
        <taxon>Eukaryota</taxon>
        <taxon>Rhodophyta</taxon>
        <taxon>Bangiophyceae</taxon>
        <taxon>Cyanidiales</taxon>
        <taxon>Cyanidiaceae</taxon>
    </lineage>
</organism>
<reference evidence="2" key="1">
    <citation type="submission" date="2014-03" db="EMBL/GenBank/DDBJ databases">
        <title>Metagenomic reconstruction of the complete chloroplast and mitochondrial genomes of a novel unicellular red alga from the Cyanidiaceae family.</title>
        <authorList>
            <person name="Servin-Garciduenas L.E."/>
            <person name="Martinez-Romero E."/>
        </authorList>
    </citation>
    <scope>NUCLEOTIDE SEQUENCE</scope>
    <source>
        <strain evidence="2">MX-AZ01</strain>
    </source>
</reference>
<keyword evidence="1" id="KW-0472">Membrane</keyword>